<feature type="domain" description="Xylose isomerase-like TIM barrel" evidence="1">
    <location>
        <begin position="50"/>
        <end position="301"/>
    </location>
</feature>
<keyword evidence="3" id="KW-1185">Reference proteome</keyword>
<dbReference type="GO" id="GO:0016853">
    <property type="term" value="F:isomerase activity"/>
    <property type="evidence" value="ECO:0007669"/>
    <property type="project" value="UniProtKB-KW"/>
</dbReference>
<dbReference type="Proteomes" id="UP001526147">
    <property type="component" value="Unassembled WGS sequence"/>
</dbReference>
<dbReference type="PANTHER" id="PTHR12110:SF21">
    <property type="entry name" value="XYLOSE ISOMERASE-LIKE TIM BARREL DOMAIN-CONTAINING PROTEIN"/>
    <property type="match status" value="1"/>
</dbReference>
<dbReference type="SUPFAM" id="SSF51658">
    <property type="entry name" value="Xylose isomerase-like"/>
    <property type="match status" value="1"/>
</dbReference>
<dbReference type="InterPro" id="IPR036237">
    <property type="entry name" value="Xyl_isomerase-like_sf"/>
</dbReference>
<organism evidence="2 3">
    <name type="scientific">Metabacillus halosaccharovorans</name>
    <dbReference type="NCBI Taxonomy" id="930124"/>
    <lineage>
        <taxon>Bacteria</taxon>
        <taxon>Bacillati</taxon>
        <taxon>Bacillota</taxon>
        <taxon>Bacilli</taxon>
        <taxon>Bacillales</taxon>
        <taxon>Bacillaceae</taxon>
        <taxon>Metabacillus</taxon>
    </lineage>
</organism>
<dbReference type="InterPro" id="IPR013022">
    <property type="entry name" value="Xyl_isomerase-like_TIM-brl"/>
</dbReference>
<dbReference type="Gene3D" id="3.20.20.150">
    <property type="entry name" value="Divalent-metal-dependent TIM barrel enzymes"/>
    <property type="match status" value="1"/>
</dbReference>
<dbReference type="EMBL" id="JAOYEY010000028">
    <property type="protein sequence ID" value="MCV9885084.1"/>
    <property type="molecule type" value="Genomic_DNA"/>
</dbReference>
<dbReference type="Pfam" id="PF01261">
    <property type="entry name" value="AP_endonuc_2"/>
    <property type="match status" value="1"/>
</dbReference>
<evidence type="ECO:0000313" key="3">
    <source>
        <dbReference type="Proteomes" id="UP001526147"/>
    </source>
</evidence>
<sequence length="304" mass="34052">MNQLATSLTKGGIDYMNFNIGMRIPPKIGSEGIEKVASWAAEVELDTLDVSRLTPEVIAACEKAGVGIGTVDVAQVGQLFSLDEKRRSDAIDSVKKQMTDIAALGGRVLFMCLVPEDHTLPRKDSFGIWKETFPEIIQHAEQNGLYIAIEGWPGPAPYYPTLGCTPETLRAMFNTIPSKHFGMTYDPSHLVRLGIDYIRVLSEFGERVNHCHGKDTEMLTDDLYECGVLQSTFTEKYLFSEGSWRYTIPGHGEVDWGKVAIRLQQLGYNGPISIELEDHRYWGTLEAEQQGIVKAAQYLRRYVK</sequence>
<proteinExistence type="predicted"/>
<gene>
    <name evidence="2" type="ORF">OIH86_05405</name>
</gene>
<keyword evidence="2" id="KW-0413">Isomerase</keyword>
<dbReference type="PANTHER" id="PTHR12110">
    <property type="entry name" value="HYDROXYPYRUVATE ISOMERASE"/>
    <property type="match status" value="1"/>
</dbReference>
<name>A0ABT3DDN5_9BACI</name>
<comment type="caution">
    <text evidence="2">The sequence shown here is derived from an EMBL/GenBank/DDBJ whole genome shotgun (WGS) entry which is preliminary data.</text>
</comment>
<accession>A0ABT3DDN5</accession>
<protein>
    <submittedName>
        <fullName evidence="2">Sugar phosphate isomerase/epimerase</fullName>
    </submittedName>
</protein>
<dbReference type="InterPro" id="IPR050312">
    <property type="entry name" value="IolE/XylAMocC-like"/>
</dbReference>
<evidence type="ECO:0000313" key="2">
    <source>
        <dbReference type="EMBL" id="MCV9885084.1"/>
    </source>
</evidence>
<reference evidence="2 3" key="1">
    <citation type="submission" date="2022-10" db="EMBL/GenBank/DDBJ databases">
        <title>Draft genome assembly of moderately radiation resistant bacterium Metabacillus halosaccharovorans.</title>
        <authorList>
            <person name="Pal S."/>
            <person name="Gopinathan A."/>
        </authorList>
    </citation>
    <scope>NUCLEOTIDE SEQUENCE [LARGE SCALE GENOMIC DNA]</scope>
    <source>
        <strain evidence="2 3">VITHBRA001</strain>
    </source>
</reference>
<dbReference type="RefSeq" id="WP_264141945.1">
    <property type="nucleotide sequence ID" value="NZ_JAOYEY010000028.1"/>
</dbReference>
<evidence type="ECO:0000259" key="1">
    <source>
        <dbReference type="Pfam" id="PF01261"/>
    </source>
</evidence>